<dbReference type="OrthoDB" id="417175at2759"/>
<evidence type="ECO:0000259" key="13">
    <source>
        <dbReference type="Pfam" id="PF26216"/>
    </source>
</evidence>
<keyword evidence="10" id="KW-0548">Nucleotidyltransferase</keyword>
<keyword evidence="16" id="KW-1185">Reference proteome</keyword>
<protein>
    <recommendedName>
        <fullName evidence="6">GDP-D-glucose phosphorylase 1</fullName>
        <ecNumber evidence="5">2.7.7.78</ecNumber>
    </recommendedName>
</protein>
<evidence type="ECO:0000256" key="6">
    <source>
        <dbReference type="ARBA" id="ARBA00018857"/>
    </source>
</evidence>
<dbReference type="GO" id="GO:0006006">
    <property type="term" value="P:glucose metabolic process"/>
    <property type="evidence" value="ECO:0007669"/>
    <property type="project" value="TreeGrafter"/>
</dbReference>
<comment type="catalytic activity">
    <reaction evidence="1">
        <text>GDP-alpha-D-glucose + phosphate = alpha-D-glucose 1-phosphate + GDP + H(+)</text>
        <dbReference type="Rhea" id="RHEA:30387"/>
        <dbReference type="ChEBI" id="CHEBI:15378"/>
        <dbReference type="ChEBI" id="CHEBI:43474"/>
        <dbReference type="ChEBI" id="CHEBI:58189"/>
        <dbReference type="ChEBI" id="CHEBI:58601"/>
        <dbReference type="ChEBI" id="CHEBI:62230"/>
        <dbReference type="EC" id="2.7.7.78"/>
    </reaction>
</comment>
<keyword evidence="12" id="KW-0378">Hydrolase</keyword>
<keyword evidence="8" id="KW-0344">Guanine-nucleotide releasing factor</keyword>
<dbReference type="GO" id="GO:0080048">
    <property type="term" value="F:GDP-D-glucose phosphorylase activity"/>
    <property type="evidence" value="ECO:0007669"/>
    <property type="project" value="UniProtKB-EC"/>
</dbReference>
<dbReference type="GO" id="GO:0005085">
    <property type="term" value="F:guanyl-nucleotide exchange factor activity"/>
    <property type="evidence" value="ECO:0007669"/>
    <property type="project" value="UniProtKB-KW"/>
</dbReference>
<evidence type="ECO:0000256" key="12">
    <source>
        <dbReference type="ARBA" id="ARBA00022801"/>
    </source>
</evidence>
<evidence type="ECO:0000256" key="7">
    <source>
        <dbReference type="ARBA" id="ARBA00022490"/>
    </source>
</evidence>
<dbReference type="PANTHER" id="PTHR20884:SF8">
    <property type="entry name" value="GDP-D-GLUCOSE PHOSPHORYLASE 1"/>
    <property type="match status" value="1"/>
</dbReference>
<dbReference type="GO" id="GO:0000166">
    <property type="term" value="F:nucleotide binding"/>
    <property type="evidence" value="ECO:0007669"/>
    <property type="project" value="UniProtKB-KW"/>
</dbReference>
<dbReference type="GO" id="GO:0016787">
    <property type="term" value="F:hydrolase activity"/>
    <property type="evidence" value="ECO:0007669"/>
    <property type="project" value="UniProtKB-KW"/>
</dbReference>
<comment type="function">
    <text evidence="2">Specific and highly efficient GDP-D-glucose phosphorylase regulating the levels of GDP-D-glucose in cells.</text>
</comment>
<evidence type="ECO:0000256" key="5">
    <source>
        <dbReference type="ARBA" id="ARBA00012507"/>
    </source>
</evidence>
<evidence type="ECO:0000313" key="17">
    <source>
        <dbReference type="WBParaSite" id="SBAD_0000874701-mRNA-1"/>
    </source>
</evidence>
<name>A0A183IXT9_9BILA</name>
<evidence type="ECO:0000256" key="2">
    <source>
        <dbReference type="ARBA" id="ARBA00003049"/>
    </source>
</evidence>
<dbReference type="Proteomes" id="UP000270296">
    <property type="component" value="Unassembled WGS sequence"/>
</dbReference>
<feature type="domain" description="GDPGP1-like C-terminal" evidence="13">
    <location>
        <begin position="207"/>
        <end position="341"/>
    </location>
</feature>
<evidence type="ECO:0000259" key="14">
    <source>
        <dbReference type="Pfam" id="PF26217"/>
    </source>
</evidence>
<dbReference type="GO" id="GO:0005737">
    <property type="term" value="C:cytoplasm"/>
    <property type="evidence" value="ECO:0007669"/>
    <property type="project" value="UniProtKB-SubCell"/>
</dbReference>
<gene>
    <name evidence="15" type="ORF">SBAD_LOCUS8437</name>
</gene>
<accession>A0A183IXT9</accession>
<comment type="subcellular location">
    <subcellularLocation>
        <location evidence="3">Cytoplasm</location>
    </subcellularLocation>
</comment>
<reference evidence="17" key="1">
    <citation type="submission" date="2016-06" db="UniProtKB">
        <authorList>
            <consortium name="WormBaseParasite"/>
        </authorList>
    </citation>
    <scope>IDENTIFICATION</scope>
</reference>
<evidence type="ECO:0000313" key="16">
    <source>
        <dbReference type="Proteomes" id="UP000270296"/>
    </source>
</evidence>
<evidence type="ECO:0000256" key="8">
    <source>
        <dbReference type="ARBA" id="ARBA00022658"/>
    </source>
</evidence>
<dbReference type="EMBL" id="UZAM01011588">
    <property type="protein sequence ID" value="VDP17114.1"/>
    <property type="molecule type" value="Genomic_DNA"/>
</dbReference>
<evidence type="ECO:0000256" key="4">
    <source>
        <dbReference type="ARBA" id="ARBA00006451"/>
    </source>
</evidence>
<organism evidence="17">
    <name type="scientific">Soboliphyme baturini</name>
    <dbReference type="NCBI Taxonomy" id="241478"/>
    <lineage>
        <taxon>Eukaryota</taxon>
        <taxon>Metazoa</taxon>
        <taxon>Ecdysozoa</taxon>
        <taxon>Nematoda</taxon>
        <taxon>Enoplea</taxon>
        <taxon>Dorylaimia</taxon>
        <taxon>Dioctophymatida</taxon>
        <taxon>Dioctophymatoidea</taxon>
        <taxon>Soboliphymatidae</taxon>
        <taxon>Soboliphyme</taxon>
    </lineage>
</organism>
<dbReference type="InterPro" id="IPR026506">
    <property type="entry name" value="GDPGP"/>
</dbReference>
<keyword evidence="11" id="KW-0547">Nucleotide-binding</keyword>
<reference evidence="15 16" key="2">
    <citation type="submission" date="2018-11" db="EMBL/GenBank/DDBJ databases">
        <authorList>
            <consortium name="Pathogen Informatics"/>
        </authorList>
    </citation>
    <scope>NUCLEOTIDE SEQUENCE [LARGE SCALE GENOMIC DNA]</scope>
</reference>
<dbReference type="AlphaFoldDB" id="A0A183IXT9"/>
<evidence type="ECO:0000256" key="9">
    <source>
        <dbReference type="ARBA" id="ARBA00022679"/>
    </source>
</evidence>
<keyword evidence="7" id="KW-0963">Cytoplasm</keyword>
<dbReference type="Pfam" id="PF26216">
    <property type="entry name" value="GDPGP1_C"/>
    <property type="match status" value="1"/>
</dbReference>
<evidence type="ECO:0000256" key="10">
    <source>
        <dbReference type="ARBA" id="ARBA00022695"/>
    </source>
</evidence>
<comment type="similarity">
    <text evidence="4">Belongs to the GDPGP1 family.</text>
</comment>
<proteinExistence type="inferred from homology"/>
<evidence type="ECO:0000313" key="15">
    <source>
        <dbReference type="EMBL" id="VDP17114.1"/>
    </source>
</evidence>
<keyword evidence="9" id="KW-0808">Transferase</keyword>
<dbReference type="InterPro" id="IPR058866">
    <property type="entry name" value="GDPGP1_N"/>
</dbReference>
<sequence>MSVTLVSRGVSSGLRRSKNRLSSVGWNFDKLLGSLIASFRATRQDTTDCLDTLYKCVPGKYGLVAENFTEYQKKRRNSATFRSLSDPFNIRRFNFLKISHSDILMRLTNESSESDSVSRSLIIKSGNTKRLQAVLVPHVDKCWPQALNEKALNLAVETLLLSSSRQFFVTFNSPLAYCSVNHLHFGLCYIPYVSKLISSPLRHAFADVFVLENWILPGFVVQLRNRDLTSLVKNLLKITRYLTTSETPHNLVLCRAPPLPDHTGGDNTPSATGVLSVTAYVFPRNPVSPRSPLTKIRTAAMDICGLIAVYSSPLFQDLSEAKLIRCFIDLAYLPDGVFDKILKGLKSEFETDK</sequence>
<evidence type="ECO:0000256" key="11">
    <source>
        <dbReference type="ARBA" id="ARBA00022741"/>
    </source>
</evidence>
<dbReference type="PANTHER" id="PTHR20884">
    <property type="entry name" value="GDP-D-GLUCOSE PHOSPHORYLASE 1"/>
    <property type="match status" value="1"/>
</dbReference>
<dbReference type="InterPro" id="IPR058865">
    <property type="entry name" value="GDPGP1_C"/>
</dbReference>
<evidence type="ECO:0000256" key="3">
    <source>
        <dbReference type="ARBA" id="ARBA00004496"/>
    </source>
</evidence>
<evidence type="ECO:0000256" key="1">
    <source>
        <dbReference type="ARBA" id="ARBA00000063"/>
    </source>
</evidence>
<dbReference type="Pfam" id="PF26217">
    <property type="entry name" value="GDPGP1_N"/>
    <property type="match status" value="1"/>
</dbReference>
<feature type="domain" description="GDPGP1-like N-terminal" evidence="14">
    <location>
        <begin position="54"/>
        <end position="188"/>
    </location>
</feature>
<dbReference type="WBParaSite" id="SBAD_0000874701-mRNA-1">
    <property type="protein sequence ID" value="SBAD_0000874701-mRNA-1"/>
    <property type="gene ID" value="SBAD_0000874701"/>
</dbReference>
<dbReference type="EC" id="2.7.7.78" evidence="5"/>